<name>A0A8D8CCK8_CULPI</name>
<feature type="region of interest" description="Disordered" evidence="1">
    <location>
        <begin position="98"/>
        <end position="136"/>
    </location>
</feature>
<sequence length="197" mass="21228">MLPKQAQGARSAHGRSTPRTRKSSSTVPENGCGLLRTVSAVVPRSEGETCPMLCSCVRVLGHEGSTSRGCDRPHHTSIPGGAEAIHRAARKAAADHVRQREDIRRSEEGTGRPGEAVLRSTVPRSGGERRGEGEHRVQIHSAKITELRWIVGSSSEVVQDALQEDDWTASAAARRVRDCVGADRSMPELSPSDTPQQ</sequence>
<organism evidence="2">
    <name type="scientific">Culex pipiens</name>
    <name type="common">House mosquito</name>
    <dbReference type="NCBI Taxonomy" id="7175"/>
    <lineage>
        <taxon>Eukaryota</taxon>
        <taxon>Metazoa</taxon>
        <taxon>Ecdysozoa</taxon>
        <taxon>Arthropoda</taxon>
        <taxon>Hexapoda</taxon>
        <taxon>Insecta</taxon>
        <taxon>Pterygota</taxon>
        <taxon>Neoptera</taxon>
        <taxon>Endopterygota</taxon>
        <taxon>Diptera</taxon>
        <taxon>Nematocera</taxon>
        <taxon>Culicoidea</taxon>
        <taxon>Culicidae</taxon>
        <taxon>Culicinae</taxon>
        <taxon>Culicini</taxon>
        <taxon>Culex</taxon>
        <taxon>Culex</taxon>
    </lineage>
</organism>
<feature type="compositionally biased region" description="Basic and acidic residues" evidence="1">
    <location>
        <begin position="126"/>
        <end position="136"/>
    </location>
</feature>
<protein>
    <submittedName>
        <fullName evidence="2">(northern house mosquito) hypothetical protein</fullName>
    </submittedName>
</protein>
<feature type="region of interest" description="Disordered" evidence="1">
    <location>
        <begin position="178"/>
        <end position="197"/>
    </location>
</feature>
<evidence type="ECO:0000313" key="2">
    <source>
        <dbReference type="EMBL" id="CAG6490473.1"/>
    </source>
</evidence>
<accession>A0A8D8CCK8</accession>
<feature type="compositionally biased region" description="Basic and acidic residues" evidence="1">
    <location>
        <begin position="98"/>
        <end position="110"/>
    </location>
</feature>
<evidence type="ECO:0000256" key="1">
    <source>
        <dbReference type="SAM" id="MobiDB-lite"/>
    </source>
</evidence>
<dbReference type="AlphaFoldDB" id="A0A8D8CCK8"/>
<proteinExistence type="predicted"/>
<dbReference type="EMBL" id="HBUE01115618">
    <property type="protein sequence ID" value="CAG6490473.1"/>
    <property type="molecule type" value="Transcribed_RNA"/>
</dbReference>
<feature type="region of interest" description="Disordered" evidence="1">
    <location>
        <begin position="1"/>
        <end position="31"/>
    </location>
</feature>
<reference evidence="2" key="1">
    <citation type="submission" date="2021-05" db="EMBL/GenBank/DDBJ databases">
        <authorList>
            <person name="Alioto T."/>
            <person name="Alioto T."/>
            <person name="Gomez Garrido J."/>
        </authorList>
    </citation>
    <scope>NUCLEOTIDE SEQUENCE</scope>
</reference>
<feature type="compositionally biased region" description="Basic residues" evidence="1">
    <location>
        <begin position="12"/>
        <end position="22"/>
    </location>
</feature>